<sequence length="206" mass="21939">QGCGAPPTQLLAHTVDSLKLLQSLSYFFPERALAAVQSLPLLAWQLPPSAFGPGAPASTMPLSGLPALCTDTQVLVGIMPLLRGFQQQCEAAQGSYPVTLALLDLAASFLERGYTKPCRSFLHSQPSVWPFCFVALACLQVGFSCMLCKCALPSFALGCKSPCVWISVSARYLSLGQQASMLLTSLKCQLISVCVVNYLLCGVCLT</sequence>
<protein>
    <submittedName>
        <fullName evidence="1">Uncharacterized protein</fullName>
    </submittedName>
</protein>
<dbReference type="EMBL" id="MU069547">
    <property type="protein sequence ID" value="KAF5839324.1"/>
    <property type="molecule type" value="Genomic_DNA"/>
</dbReference>
<evidence type="ECO:0000313" key="1">
    <source>
        <dbReference type="EMBL" id="KAF5839324.1"/>
    </source>
</evidence>
<evidence type="ECO:0000313" key="2">
    <source>
        <dbReference type="Proteomes" id="UP000815325"/>
    </source>
</evidence>
<gene>
    <name evidence="1" type="ORF">DUNSADRAFT_1101</name>
</gene>
<feature type="non-terminal residue" evidence="1">
    <location>
        <position position="1"/>
    </location>
</feature>
<comment type="caution">
    <text evidence="1">The sequence shown here is derived from an EMBL/GenBank/DDBJ whole genome shotgun (WGS) entry which is preliminary data.</text>
</comment>
<reference evidence="1" key="1">
    <citation type="submission" date="2017-08" db="EMBL/GenBank/DDBJ databases">
        <authorList>
            <person name="Polle J.E."/>
            <person name="Barry K."/>
            <person name="Cushman J."/>
            <person name="Schmutz J."/>
            <person name="Tran D."/>
            <person name="Hathwaick L.T."/>
            <person name="Yim W.C."/>
            <person name="Jenkins J."/>
            <person name="Mckie-Krisberg Z.M."/>
            <person name="Prochnik S."/>
            <person name="Lindquist E."/>
            <person name="Dockter R.B."/>
            <person name="Adam C."/>
            <person name="Molina H."/>
            <person name="Bunkerborg J."/>
            <person name="Jin E."/>
            <person name="Buchheim M."/>
            <person name="Magnuson J."/>
        </authorList>
    </citation>
    <scope>NUCLEOTIDE SEQUENCE</scope>
    <source>
        <strain evidence="1">CCAP 19/18</strain>
    </source>
</reference>
<accession>A0ABQ7GXK2</accession>
<proteinExistence type="predicted"/>
<organism evidence="1 2">
    <name type="scientific">Dunaliella salina</name>
    <name type="common">Green alga</name>
    <name type="synonym">Protococcus salinus</name>
    <dbReference type="NCBI Taxonomy" id="3046"/>
    <lineage>
        <taxon>Eukaryota</taxon>
        <taxon>Viridiplantae</taxon>
        <taxon>Chlorophyta</taxon>
        <taxon>core chlorophytes</taxon>
        <taxon>Chlorophyceae</taxon>
        <taxon>CS clade</taxon>
        <taxon>Chlamydomonadales</taxon>
        <taxon>Dunaliellaceae</taxon>
        <taxon>Dunaliella</taxon>
    </lineage>
</organism>
<keyword evidence="2" id="KW-1185">Reference proteome</keyword>
<name>A0ABQ7GXK2_DUNSA</name>
<dbReference type="Proteomes" id="UP000815325">
    <property type="component" value="Unassembled WGS sequence"/>
</dbReference>